<dbReference type="RefSeq" id="WP_073153868.1">
    <property type="nucleotide sequence ID" value="NZ_FQYY01000026.1"/>
</dbReference>
<protein>
    <submittedName>
        <fullName evidence="1">Uncharacterized protein</fullName>
    </submittedName>
</protein>
<evidence type="ECO:0000313" key="1">
    <source>
        <dbReference type="EMBL" id="SHJ26481.1"/>
    </source>
</evidence>
<organism evidence="1 2">
    <name type="scientific">Mesonia phycicola</name>
    <dbReference type="NCBI Taxonomy" id="579105"/>
    <lineage>
        <taxon>Bacteria</taxon>
        <taxon>Pseudomonadati</taxon>
        <taxon>Bacteroidota</taxon>
        <taxon>Flavobacteriia</taxon>
        <taxon>Flavobacteriales</taxon>
        <taxon>Flavobacteriaceae</taxon>
        <taxon>Mesonia</taxon>
    </lineage>
</organism>
<keyword evidence="2" id="KW-1185">Reference proteome</keyword>
<dbReference type="EMBL" id="FQYY01000026">
    <property type="protein sequence ID" value="SHJ26481.1"/>
    <property type="molecule type" value="Genomic_DNA"/>
</dbReference>
<dbReference type="Proteomes" id="UP000184225">
    <property type="component" value="Unassembled WGS sequence"/>
</dbReference>
<dbReference type="OrthoDB" id="1424800at2"/>
<accession>A0A1M6HWA6</accession>
<proteinExistence type="predicted"/>
<dbReference type="AlphaFoldDB" id="A0A1M6HWA6"/>
<sequence length="197" mass="23445">MKNYHFENISFVKFLKLEFKNRKNSNGIFGMIMSLLELPLSGVFNYKIQKEWRKKYKLIEQNIVNFYTELDCDINGEKPNFWKLFKNYGTERIGFEFNKTHLAITSDSIFFFPYAEPVKKDYGLSYSSLQEPFRIIFDQNVVEKRKYPENKNLKFISIDNQKENTKLTLKVAELQNETELIFSKKLQLPTTCIAHCD</sequence>
<name>A0A1M6HWA6_9FLAO</name>
<dbReference type="STRING" id="579105.SAMN04488096_1264"/>
<reference evidence="1 2" key="1">
    <citation type="submission" date="2016-11" db="EMBL/GenBank/DDBJ databases">
        <authorList>
            <person name="Jaros S."/>
            <person name="Januszkiewicz K."/>
            <person name="Wedrychowicz H."/>
        </authorList>
    </citation>
    <scope>NUCLEOTIDE SEQUENCE [LARGE SCALE GENOMIC DNA]</scope>
    <source>
        <strain evidence="1 2">DSM 21425</strain>
    </source>
</reference>
<gene>
    <name evidence="1" type="ORF">SAMN04488096_1264</name>
</gene>
<evidence type="ECO:0000313" key="2">
    <source>
        <dbReference type="Proteomes" id="UP000184225"/>
    </source>
</evidence>